<sequence>EIGKALAIDPDQPLVESGVRYSLDPTSYPMNTFTIDATNGSIFAVKPLDRETIDSIELRIMARDLDLQDQRVETAIAYITVLDINDNRPRFESNSYNVSVSEDTPTGIVISRVRANDSDAGEFSRITYSIDSGAEGKFTID</sequence>
<dbReference type="EnsemblMetazoa" id="Aqu2.1.00326_001">
    <property type="protein sequence ID" value="Aqu2.1.00326_001"/>
    <property type="gene ID" value="Aqu2.1.00326"/>
</dbReference>
<dbReference type="SUPFAM" id="SSF49313">
    <property type="entry name" value="Cadherin-like"/>
    <property type="match status" value="2"/>
</dbReference>
<dbReference type="OrthoDB" id="6252479at2759"/>
<dbReference type="GO" id="GO:0045296">
    <property type="term" value="F:cadherin binding"/>
    <property type="evidence" value="ECO:0007669"/>
    <property type="project" value="TreeGrafter"/>
</dbReference>
<evidence type="ECO:0000256" key="2">
    <source>
        <dbReference type="ARBA" id="ARBA00022737"/>
    </source>
</evidence>
<evidence type="ECO:0000259" key="6">
    <source>
        <dbReference type="PROSITE" id="PS50268"/>
    </source>
</evidence>
<dbReference type="PANTHER" id="PTHR24027">
    <property type="entry name" value="CADHERIN-23"/>
    <property type="match status" value="1"/>
</dbReference>
<dbReference type="InterPro" id="IPR015919">
    <property type="entry name" value="Cadherin-like_sf"/>
</dbReference>
<evidence type="ECO:0000256" key="5">
    <source>
        <dbReference type="PROSITE-ProRule" id="PRU00043"/>
    </source>
</evidence>
<dbReference type="InterPro" id="IPR039808">
    <property type="entry name" value="Cadherin"/>
</dbReference>
<keyword evidence="2" id="KW-0677">Repeat</keyword>
<evidence type="ECO:0000256" key="3">
    <source>
        <dbReference type="ARBA" id="ARBA00022837"/>
    </source>
</evidence>
<name>A0A1X7SE36_AMPQE</name>
<dbReference type="SMART" id="SM00112">
    <property type="entry name" value="CA"/>
    <property type="match status" value="1"/>
</dbReference>
<keyword evidence="4" id="KW-0472">Membrane</keyword>
<dbReference type="GO" id="GO:0016477">
    <property type="term" value="P:cell migration"/>
    <property type="evidence" value="ECO:0007669"/>
    <property type="project" value="TreeGrafter"/>
</dbReference>
<dbReference type="GO" id="GO:0005509">
    <property type="term" value="F:calcium ion binding"/>
    <property type="evidence" value="ECO:0007669"/>
    <property type="project" value="UniProtKB-UniRule"/>
</dbReference>
<dbReference type="CDD" id="cd11304">
    <property type="entry name" value="Cadherin_repeat"/>
    <property type="match status" value="2"/>
</dbReference>
<dbReference type="InParanoid" id="A0A1X7SE36"/>
<dbReference type="eggNOG" id="KOG1219">
    <property type="taxonomic scope" value="Eukaryota"/>
</dbReference>
<dbReference type="PANTHER" id="PTHR24027:SF438">
    <property type="entry name" value="CADHERIN 23"/>
    <property type="match status" value="1"/>
</dbReference>
<feature type="domain" description="Cadherin" evidence="6">
    <location>
        <begin position="7"/>
        <end position="91"/>
    </location>
</feature>
<dbReference type="AlphaFoldDB" id="A0A1X7SE36"/>
<keyword evidence="3 5" id="KW-0106">Calcium</keyword>
<dbReference type="Pfam" id="PF00028">
    <property type="entry name" value="Cadherin"/>
    <property type="match status" value="2"/>
</dbReference>
<dbReference type="GO" id="GO:0007156">
    <property type="term" value="P:homophilic cell adhesion via plasma membrane adhesion molecules"/>
    <property type="evidence" value="ECO:0007669"/>
    <property type="project" value="InterPro"/>
</dbReference>
<proteinExistence type="predicted"/>
<dbReference type="PROSITE" id="PS50268">
    <property type="entry name" value="CADHERIN_2"/>
    <property type="match status" value="2"/>
</dbReference>
<dbReference type="GO" id="GO:0008013">
    <property type="term" value="F:beta-catenin binding"/>
    <property type="evidence" value="ECO:0007669"/>
    <property type="project" value="TreeGrafter"/>
</dbReference>
<comment type="subcellular location">
    <subcellularLocation>
        <location evidence="1">Membrane</location>
    </subcellularLocation>
</comment>
<evidence type="ECO:0000256" key="4">
    <source>
        <dbReference type="ARBA" id="ARBA00023136"/>
    </source>
</evidence>
<dbReference type="InterPro" id="IPR020894">
    <property type="entry name" value="Cadherin_CS"/>
</dbReference>
<dbReference type="STRING" id="400682.A0A1X7SE36"/>
<accession>A0A1X7SE36</accession>
<protein>
    <recommendedName>
        <fullName evidence="6">Cadherin domain-containing protein</fullName>
    </recommendedName>
</protein>
<evidence type="ECO:0000256" key="1">
    <source>
        <dbReference type="ARBA" id="ARBA00004370"/>
    </source>
</evidence>
<dbReference type="PRINTS" id="PR00205">
    <property type="entry name" value="CADHERIN"/>
</dbReference>
<dbReference type="GO" id="GO:0016342">
    <property type="term" value="C:catenin complex"/>
    <property type="evidence" value="ECO:0007669"/>
    <property type="project" value="TreeGrafter"/>
</dbReference>
<organism evidence="7">
    <name type="scientific">Amphimedon queenslandica</name>
    <name type="common">Sponge</name>
    <dbReference type="NCBI Taxonomy" id="400682"/>
    <lineage>
        <taxon>Eukaryota</taxon>
        <taxon>Metazoa</taxon>
        <taxon>Porifera</taxon>
        <taxon>Demospongiae</taxon>
        <taxon>Heteroscleromorpha</taxon>
        <taxon>Haplosclerida</taxon>
        <taxon>Niphatidae</taxon>
        <taxon>Amphimedon</taxon>
    </lineage>
</organism>
<feature type="domain" description="Cadherin" evidence="6">
    <location>
        <begin position="92"/>
        <end position="141"/>
    </location>
</feature>
<reference evidence="7" key="1">
    <citation type="submission" date="2017-05" db="UniProtKB">
        <authorList>
            <consortium name="EnsemblMetazoa"/>
        </authorList>
    </citation>
    <scope>IDENTIFICATION</scope>
</reference>
<dbReference type="InterPro" id="IPR002126">
    <property type="entry name" value="Cadherin-like_dom"/>
</dbReference>
<dbReference type="Gene3D" id="2.60.40.60">
    <property type="entry name" value="Cadherins"/>
    <property type="match status" value="2"/>
</dbReference>
<dbReference type="PROSITE" id="PS00232">
    <property type="entry name" value="CADHERIN_1"/>
    <property type="match status" value="1"/>
</dbReference>
<evidence type="ECO:0000313" key="7">
    <source>
        <dbReference type="EnsemblMetazoa" id="Aqu2.1.00326_001"/>
    </source>
</evidence>